<dbReference type="EC" id="5.3.1.28" evidence="9"/>
<feature type="binding site" evidence="9">
    <location>
        <position position="181"/>
    </location>
    <ligand>
        <name>substrate</name>
    </ligand>
</feature>
<feature type="binding site" evidence="9">
    <location>
        <begin position="103"/>
        <end position="104"/>
    </location>
    <ligand>
        <name>substrate</name>
    </ligand>
</feature>
<dbReference type="KEGG" id="orp:MOP44_12920"/>
<dbReference type="InterPro" id="IPR046348">
    <property type="entry name" value="SIS_dom_sf"/>
</dbReference>
<dbReference type="CDD" id="cd05006">
    <property type="entry name" value="SIS_GmhA"/>
    <property type="match status" value="1"/>
</dbReference>
<gene>
    <name evidence="9" type="primary">gmhA</name>
    <name evidence="11" type="ORF">MOP44_12920</name>
</gene>
<comment type="cofactor">
    <cofactor evidence="9">
        <name>Zn(2+)</name>
        <dbReference type="ChEBI" id="CHEBI:29105"/>
    </cofactor>
    <text evidence="9">Binds 1 zinc ion per subunit.</text>
</comment>
<organism evidence="11 12">
    <name type="scientific">Occallatibacter riparius</name>
    <dbReference type="NCBI Taxonomy" id="1002689"/>
    <lineage>
        <taxon>Bacteria</taxon>
        <taxon>Pseudomonadati</taxon>
        <taxon>Acidobacteriota</taxon>
        <taxon>Terriglobia</taxon>
        <taxon>Terriglobales</taxon>
        <taxon>Acidobacteriaceae</taxon>
        <taxon>Occallatibacter</taxon>
    </lineage>
</organism>
<dbReference type="GO" id="GO:0005975">
    <property type="term" value="P:carbohydrate metabolic process"/>
    <property type="evidence" value="ECO:0007669"/>
    <property type="project" value="UniProtKB-UniRule"/>
</dbReference>
<evidence type="ECO:0000256" key="9">
    <source>
        <dbReference type="HAMAP-Rule" id="MF_00067"/>
    </source>
</evidence>
<comment type="miscellaneous">
    <text evidence="9">The reaction produces a racemic mixture of D-glycero-alpha-D-manno-heptose 7-phosphate and D-glycero-beta-D-manno-heptose 7-phosphate.</text>
</comment>
<feature type="binding site" evidence="9">
    <location>
        <position position="134"/>
    </location>
    <ligand>
        <name>substrate</name>
    </ligand>
</feature>
<evidence type="ECO:0000256" key="3">
    <source>
        <dbReference type="ARBA" id="ARBA00009894"/>
    </source>
</evidence>
<keyword evidence="5 9" id="KW-0479">Metal-binding</keyword>
<dbReference type="PANTHER" id="PTHR30390:SF6">
    <property type="entry name" value="DNAA INITIATOR-ASSOCIATING PROTEIN DIAA"/>
    <property type="match status" value="1"/>
</dbReference>
<keyword evidence="8 9" id="KW-0119">Carbohydrate metabolism</keyword>
<dbReference type="GO" id="GO:0008270">
    <property type="term" value="F:zinc ion binding"/>
    <property type="evidence" value="ECO:0007669"/>
    <property type="project" value="UniProtKB-UniRule"/>
</dbReference>
<comment type="subcellular location">
    <subcellularLocation>
        <location evidence="2 9">Cytoplasm</location>
    </subcellularLocation>
</comment>
<evidence type="ECO:0000313" key="12">
    <source>
        <dbReference type="Proteomes" id="UP001059380"/>
    </source>
</evidence>
<dbReference type="HAMAP" id="MF_00067">
    <property type="entry name" value="GmhA"/>
    <property type="match status" value="1"/>
</dbReference>
<proteinExistence type="inferred from homology"/>
<evidence type="ECO:0000313" key="11">
    <source>
        <dbReference type="EMBL" id="UWZ87012.1"/>
    </source>
</evidence>
<dbReference type="InterPro" id="IPR050099">
    <property type="entry name" value="SIS_GmhA/DiaA_subfam"/>
</dbReference>
<evidence type="ECO:0000256" key="1">
    <source>
        <dbReference type="ARBA" id="ARBA00000348"/>
    </source>
</evidence>
<evidence type="ECO:0000259" key="10">
    <source>
        <dbReference type="PROSITE" id="PS51464"/>
    </source>
</evidence>
<evidence type="ECO:0000256" key="8">
    <source>
        <dbReference type="ARBA" id="ARBA00023277"/>
    </source>
</evidence>
<feature type="binding site" evidence="9">
    <location>
        <begin position="129"/>
        <end position="131"/>
    </location>
    <ligand>
        <name>substrate</name>
    </ligand>
</feature>
<dbReference type="EMBL" id="CP093313">
    <property type="protein sequence ID" value="UWZ87012.1"/>
    <property type="molecule type" value="Genomic_DNA"/>
</dbReference>
<keyword evidence="4 9" id="KW-0963">Cytoplasm</keyword>
<dbReference type="GO" id="GO:0008968">
    <property type="term" value="F:D-sedoheptulose 7-phosphate isomerase activity"/>
    <property type="evidence" value="ECO:0007669"/>
    <property type="project" value="UniProtKB-UniRule"/>
</dbReference>
<evidence type="ECO:0000256" key="4">
    <source>
        <dbReference type="ARBA" id="ARBA00022490"/>
    </source>
</evidence>
<protein>
    <recommendedName>
        <fullName evidence="9">Phosphoheptose isomerase</fullName>
        <ecNumber evidence="9">5.3.1.28</ecNumber>
    </recommendedName>
    <alternativeName>
        <fullName evidence="9">Sedoheptulose 7-phosphate isomerase</fullName>
    </alternativeName>
</protein>
<feature type="binding site" evidence="9">
    <location>
        <position position="181"/>
    </location>
    <ligand>
        <name>Zn(2+)</name>
        <dbReference type="ChEBI" id="CHEBI:29105"/>
    </ligand>
</feature>
<accession>A0A9J7BVW8</accession>
<feature type="binding site" evidence="9">
    <location>
        <position position="74"/>
    </location>
    <ligand>
        <name>substrate</name>
    </ligand>
</feature>
<dbReference type="InterPro" id="IPR035461">
    <property type="entry name" value="GmhA/DiaA"/>
</dbReference>
<sequence>MSQGTLPAEQLTAIVKRQLKQSIAVMQSVLEDPQIAETVAAAAERTAQAMKQGRKLMVAGNGGSAADSQHLVAEFVSRLTVDRPALPAIALTVDTSILTAIGNDYDYQNVFERQIEALGQRGDVFFALSTSGNSKNVIKGLHRARQMGIATIGYSGNGGGRMTELCDYSIVVPSSVTMNIQEAHIALEHIFCMLVEKCYFGPDFGETRPAVPAE</sequence>
<feature type="binding site" evidence="9">
    <location>
        <position position="70"/>
    </location>
    <ligand>
        <name>Zn(2+)</name>
        <dbReference type="ChEBI" id="CHEBI:29105"/>
    </ligand>
</feature>
<evidence type="ECO:0000256" key="6">
    <source>
        <dbReference type="ARBA" id="ARBA00022833"/>
    </source>
</evidence>
<keyword evidence="12" id="KW-1185">Reference proteome</keyword>
<feature type="binding site" evidence="9">
    <location>
        <begin position="61"/>
        <end position="63"/>
    </location>
    <ligand>
        <name>substrate</name>
    </ligand>
</feature>
<reference evidence="11" key="1">
    <citation type="submission" date="2021-04" db="EMBL/GenBank/DDBJ databases">
        <title>Phylogenetic analysis of Acidobacteriaceae.</title>
        <authorList>
            <person name="Qiu L."/>
            <person name="Zhang Q."/>
        </authorList>
    </citation>
    <scope>NUCLEOTIDE SEQUENCE</scope>
    <source>
        <strain evidence="11">DSM 25168</strain>
    </source>
</reference>
<dbReference type="GO" id="GO:0005737">
    <property type="term" value="C:cytoplasm"/>
    <property type="evidence" value="ECO:0007669"/>
    <property type="project" value="UniProtKB-SubCell"/>
</dbReference>
<evidence type="ECO:0000256" key="7">
    <source>
        <dbReference type="ARBA" id="ARBA00023235"/>
    </source>
</evidence>
<dbReference type="SUPFAM" id="SSF53697">
    <property type="entry name" value="SIS domain"/>
    <property type="match status" value="1"/>
</dbReference>
<keyword evidence="6 9" id="KW-0862">Zinc</keyword>
<dbReference type="PROSITE" id="PS51464">
    <property type="entry name" value="SIS"/>
    <property type="match status" value="1"/>
</dbReference>
<feature type="binding site" evidence="9">
    <location>
        <position position="189"/>
    </location>
    <ligand>
        <name>Zn(2+)</name>
        <dbReference type="ChEBI" id="CHEBI:29105"/>
    </ligand>
</feature>
<dbReference type="InterPro" id="IPR001347">
    <property type="entry name" value="SIS_dom"/>
</dbReference>
<dbReference type="Proteomes" id="UP001059380">
    <property type="component" value="Chromosome"/>
</dbReference>
<dbReference type="GO" id="GO:0097367">
    <property type="term" value="F:carbohydrate derivative binding"/>
    <property type="evidence" value="ECO:0007669"/>
    <property type="project" value="InterPro"/>
</dbReference>
<dbReference type="InterPro" id="IPR004515">
    <property type="entry name" value="Phosphoheptose_Isoase"/>
</dbReference>
<name>A0A9J7BVW8_9BACT</name>
<dbReference type="Pfam" id="PF13580">
    <property type="entry name" value="SIS_2"/>
    <property type="match status" value="1"/>
</dbReference>
<keyword evidence="7 9" id="KW-0413">Isomerase</keyword>
<dbReference type="PANTHER" id="PTHR30390">
    <property type="entry name" value="SEDOHEPTULOSE 7-PHOSPHATE ISOMERASE / DNAA INITIATOR-ASSOCIATING FACTOR FOR REPLICATION INITIATION"/>
    <property type="match status" value="1"/>
</dbReference>
<dbReference type="GO" id="GO:1901135">
    <property type="term" value="P:carbohydrate derivative metabolic process"/>
    <property type="evidence" value="ECO:0007669"/>
    <property type="project" value="InterPro"/>
</dbReference>
<comment type="similarity">
    <text evidence="3 9">Belongs to the SIS family. GmhA subfamily.</text>
</comment>
<evidence type="ECO:0000256" key="5">
    <source>
        <dbReference type="ARBA" id="ARBA00022723"/>
    </source>
</evidence>
<evidence type="ECO:0000256" key="2">
    <source>
        <dbReference type="ARBA" id="ARBA00004496"/>
    </source>
</evidence>
<feature type="domain" description="SIS" evidence="10">
    <location>
        <begin position="46"/>
        <end position="205"/>
    </location>
</feature>
<comment type="function">
    <text evidence="9">Catalyzes the isomerization of sedoheptulose 7-phosphate in D-glycero-D-manno-heptose 7-phosphate.</text>
</comment>
<comment type="catalytic activity">
    <reaction evidence="1 9">
        <text>2 D-sedoheptulose 7-phosphate = D-glycero-alpha-D-manno-heptose 7-phosphate + D-glycero-beta-D-manno-heptose 7-phosphate</text>
        <dbReference type="Rhea" id="RHEA:27489"/>
        <dbReference type="ChEBI" id="CHEBI:57483"/>
        <dbReference type="ChEBI" id="CHEBI:60203"/>
        <dbReference type="ChEBI" id="CHEBI:60204"/>
        <dbReference type="EC" id="5.3.1.28"/>
    </reaction>
</comment>
<comment type="pathway">
    <text evidence="9">Carbohydrate biosynthesis; D-glycero-D-manno-heptose 7-phosphate biosynthesis; D-glycero-alpha-D-manno-heptose 7-phosphate and D-glycero-beta-D-manno-heptose 7-phosphate from sedoheptulose 7-phosphate: step 1/1.</text>
</comment>
<dbReference type="AlphaFoldDB" id="A0A9J7BVW8"/>
<feature type="binding site" evidence="9">
    <location>
        <position position="74"/>
    </location>
    <ligand>
        <name>Zn(2+)</name>
        <dbReference type="ChEBI" id="CHEBI:29105"/>
    </ligand>
</feature>
<dbReference type="RefSeq" id="WP_260796646.1">
    <property type="nucleotide sequence ID" value="NZ_CP093313.1"/>
</dbReference>
<dbReference type="Gene3D" id="3.40.50.10490">
    <property type="entry name" value="Glucose-6-phosphate isomerase like protein, domain 1"/>
    <property type="match status" value="1"/>
</dbReference>